<dbReference type="RefSeq" id="WP_038089515.1">
    <property type="nucleotide sequence ID" value="NZ_JQSG02000002.1"/>
</dbReference>
<keyword evidence="4" id="KW-1185">Reference proteome</keyword>
<proteinExistence type="predicted"/>
<dbReference type="AlphaFoldDB" id="A0A1A6C5T5"/>
<protein>
    <submittedName>
        <fullName evidence="3">Uncharacterized protein</fullName>
    </submittedName>
</protein>
<dbReference type="EMBL" id="JQSG02000002">
    <property type="protein sequence ID" value="OBS09928.1"/>
    <property type="molecule type" value="Genomic_DNA"/>
</dbReference>
<evidence type="ECO:0000313" key="3">
    <source>
        <dbReference type="EMBL" id="OBS09928.1"/>
    </source>
</evidence>
<keyword evidence="2" id="KW-0472">Membrane</keyword>
<reference evidence="3 4" key="1">
    <citation type="journal article" date="2014" name="Genome Announc.">
        <title>Draft Genome Sequence of the Iron-Oxidizing, Acidophilic, and Halotolerant 'Thiobacillus prosperus' Type Strain DSM 5130.</title>
        <authorList>
            <person name="Ossandon F.J."/>
            <person name="Cardenas J.P."/>
            <person name="Corbett M."/>
            <person name="Quatrini R."/>
            <person name="Holmes D.S."/>
            <person name="Watkin E."/>
        </authorList>
    </citation>
    <scope>NUCLEOTIDE SEQUENCE [LARGE SCALE GENOMIC DNA]</scope>
    <source>
        <strain evidence="3 4">DSM 5130</strain>
    </source>
</reference>
<dbReference type="OrthoDB" id="8560624at2"/>
<feature type="region of interest" description="Disordered" evidence="1">
    <location>
        <begin position="141"/>
        <end position="185"/>
    </location>
</feature>
<keyword evidence="2" id="KW-0812">Transmembrane</keyword>
<accession>A0A1A6C5T5</accession>
<evidence type="ECO:0000256" key="2">
    <source>
        <dbReference type="SAM" id="Phobius"/>
    </source>
</evidence>
<name>A0A1A6C5T5_9GAMM</name>
<sequence>MHPSWKKLDLEGEGLQTLNLRYNQAMRRPSRAYLLMVLFPLGLHRWYLREPVGAVAYPLLCTLAAWLGIVFGAIPAAGGAIAILGLLAFDAFWIGRRSISLNKALRMRQFMRPGAAPPPGYRGRYVDESLEDYLKIKERERAGHQPAGSDTTAPGTVASAPPSFNEQEAMLQELARTNKGRRRTH</sequence>
<keyword evidence="2" id="KW-1133">Transmembrane helix</keyword>
<evidence type="ECO:0000256" key="1">
    <source>
        <dbReference type="SAM" id="MobiDB-lite"/>
    </source>
</evidence>
<organism evidence="3 4">
    <name type="scientific">Acidihalobacter prosperus</name>
    <dbReference type="NCBI Taxonomy" id="160660"/>
    <lineage>
        <taxon>Bacteria</taxon>
        <taxon>Pseudomonadati</taxon>
        <taxon>Pseudomonadota</taxon>
        <taxon>Gammaproteobacteria</taxon>
        <taxon>Chromatiales</taxon>
        <taxon>Ectothiorhodospiraceae</taxon>
        <taxon>Acidihalobacter</taxon>
    </lineage>
</organism>
<comment type="caution">
    <text evidence="3">The sequence shown here is derived from an EMBL/GenBank/DDBJ whole genome shotgun (WGS) entry which is preliminary data.</text>
</comment>
<gene>
    <name evidence="3" type="ORF">Thpro_020978</name>
</gene>
<feature type="transmembrane region" description="Helical" evidence="2">
    <location>
        <begin position="63"/>
        <end position="89"/>
    </location>
</feature>
<evidence type="ECO:0000313" key="4">
    <source>
        <dbReference type="Proteomes" id="UP000029273"/>
    </source>
</evidence>
<dbReference type="Proteomes" id="UP000029273">
    <property type="component" value="Unassembled WGS sequence"/>
</dbReference>
<feature type="transmembrane region" description="Helical" evidence="2">
    <location>
        <begin position="31"/>
        <end position="48"/>
    </location>
</feature>